<keyword evidence="2" id="KW-0521">NADP</keyword>
<keyword evidence="5" id="KW-1185">Reference proteome</keyword>
<organism evidence="4 5">
    <name type="scientific">Macrophomina phaseolina</name>
    <dbReference type="NCBI Taxonomy" id="35725"/>
    <lineage>
        <taxon>Eukaryota</taxon>
        <taxon>Fungi</taxon>
        <taxon>Dikarya</taxon>
        <taxon>Ascomycota</taxon>
        <taxon>Pezizomycotina</taxon>
        <taxon>Dothideomycetes</taxon>
        <taxon>Dothideomycetes incertae sedis</taxon>
        <taxon>Botryosphaeriales</taxon>
        <taxon>Botryosphaeriaceae</taxon>
        <taxon>Macrophomina</taxon>
    </lineage>
</organism>
<dbReference type="PRINTS" id="PR00081">
    <property type="entry name" value="GDHRDH"/>
</dbReference>
<keyword evidence="3" id="KW-0560">Oxidoreductase</keyword>
<sequence length="298" mass="32358">MQVGDFPLSDKIVVVTGGGSGIGLQIVKEAVAAGSKVILADLRLTQEVAAFVRSRDSKDLVFQKCDVSKRQEQEKLVEVAEQKWGDVPDVYISSAGLFEPSSSNFWTDTEADDYATVSVNVTAPIKLTRIAMRALLRKNKKGVVLLVSSIAGYGGTYAVPLYCATKHAVVGFVKSMRKAEQEEGVKVVALCPGVVRTPLWSPDRGTDLLQLFKYSQDAILEPEDVARAAKQLVEEGRYGGGTVLEVTTVGTRVIPEWGVMPPPQAEKNTGAPQEIVPPVQVEVKEYLKEERGAMRPKL</sequence>
<dbReference type="InterPro" id="IPR002347">
    <property type="entry name" value="SDR_fam"/>
</dbReference>
<evidence type="ECO:0000256" key="1">
    <source>
        <dbReference type="ARBA" id="ARBA00006484"/>
    </source>
</evidence>
<gene>
    <name evidence="4" type="ORF">B0J12DRAFT_632889</name>
</gene>
<evidence type="ECO:0000313" key="4">
    <source>
        <dbReference type="EMBL" id="KAH7032149.1"/>
    </source>
</evidence>
<comment type="caution">
    <text evidence="4">The sequence shown here is derived from an EMBL/GenBank/DDBJ whole genome shotgun (WGS) entry which is preliminary data.</text>
</comment>
<dbReference type="Pfam" id="PF00106">
    <property type="entry name" value="adh_short"/>
    <property type="match status" value="1"/>
</dbReference>
<name>A0ABQ8FZM5_9PEZI</name>
<dbReference type="Gene3D" id="3.40.50.720">
    <property type="entry name" value="NAD(P)-binding Rossmann-like Domain"/>
    <property type="match status" value="1"/>
</dbReference>
<dbReference type="PANTHER" id="PTHR44229">
    <property type="entry name" value="15-HYDROXYPROSTAGLANDIN DEHYDROGENASE [NAD(+)]"/>
    <property type="match status" value="1"/>
</dbReference>
<dbReference type="InterPro" id="IPR036291">
    <property type="entry name" value="NAD(P)-bd_dom_sf"/>
</dbReference>
<evidence type="ECO:0000313" key="5">
    <source>
        <dbReference type="Proteomes" id="UP000774617"/>
    </source>
</evidence>
<dbReference type="Proteomes" id="UP000774617">
    <property type="component" value="Unassembled WGS sequence"/>
</dbReference>
<comment type="similarity">
    <text evidence="1">Belongs to the short-chain dehydrogenases/reductases (SDR) family.</text>
</comment>
<dbReference type="InterPro" id="IPR020904">
    <property type="entry name" value="Sc_DH/Rdtase_CS"/>
</dbReference>
<reference evidence="4 5" key="1">
    <citation type="journal article" date="2021" name="Nat. Commun.">
        <title>Genetic determinants of endophytism in the Arabidopsis root mycobiome.</title>
        <authorList>
            <person name="Mesny F."/>
            <person name="Miyauchi S."/>
            <person name="Thiergart T."/>
            <person name="Pickel B."/>
            <person name="Atanasova L."/>
            <person name="Karlsson M."/>
            <person name="Huettel B."/>
            <person name="Barry K.W."/>
            <person name="Haridas S."/>
            <person name="Chen C."/>
            <person name="Bauer D."/>
            <person name="Andreopoulos W."/>
            <person name="Pangilinan J."/>
            <person name="LaButti K."/>
            <person name="Riley R."/>
            <person name="Lipzen A."/>
            <person name="Clum A."/>
            <person name="Drula E."/>
            <person name="Henrissat B."/>
            <person name="Kohler A."/>
            <person name="Grigoriev I.V."/>
            <person name="Martin F.M."/>
            <person name="Hacquard S."/>
        </authorList>
    </citation>
    <scope>NUCLEOTIDE SEQUENCE [LARGE SCALE GENOMIC DNA]</scope>
    <source>
        <strain evidence="4 5">MPI-SDFR-AT-0080</strain>
    </source>
</reference>
<dbReference type="SUPFAM" id="SSF51735">
    <property type="entry name" value="NAD(P)-binding Rossmann-fold domains"/>
    <property type="match status" value="1"/>
</dbReference>
<protein>
    <submittedName>
        <fullName evidence="4">15-hydroxyprostaglandin dehydrogenase</fullName>
    </submittedName>
</protein>
<evidence type="ECO:0000256" key="3">
    <source>
        <dbReference type="ARBA" id="ARBA00023002"/>
    </source>
</evidence>
<dbReference type="EMBL" id="JAGTJR010000041">
    <property type="protein sequence ID" value="KAH7032149.1"/>
    <property type="molecule type" value="Genomic_DNA"/>
</dbReference>
<dbReference type="PANTHER" id="PTHR44229:SF4">
    <property type="entry name" value="15-HYDROXYPROSTAGLANDIN DEHYDROGENASE [NAD(+)]"/>
    <property type="match status" value="1"/>
</dbReference>
<evidence type="ECO:0000256" key="2">
    <source>
        <dbReference type="ARBA" id="ARBA00022857"/>
    </source>
</evidence>
<proteinExistence type="inferred from homology"/>
<dbReference type="PROSITE" id="PS00061">
    <property type="entry name" value="ADH_SHORT"/>
    <property type="match status" value="1"/>
</dbReference>
<accession>A0ABQ8FZM5</accession>